<gene>
    <name evidence="4" type="primary">sgcG_3</name>
    <name evidence="4" type="ORF">STSP2_02742</name>
</gene>
<dbReference type="KEGG" id="alus:STSP2_02742"/>
<evidence type="ECO:0000313" key="4">
    <source>
        <dbReference type="EMBL" id="AQT69550.1"/>
    </source>
</evidence>
<dbReference type="OrthoDB" id="9805976at2"/>
<dbReference type="RefSeq" id="WP_146663225.1">
    <property type="nucleotide sequence ID" value="NZ_CP019791.1"/>
</dbReference>
<evidence type="ECO:0000256" key="2">
    <source>
        <dbReference type="ARBA" id="ARBA00022643"/>
    </source>
</evidence>
<dbReference type="InterPro" id="IPR051796">
    <property type="entry name" value="ISF_SsuE-like"/>
</dbReference>
<evidence type="ECO:0000259" key="3">
    <source>
        <dbReference type="Pfam" id="PF03358"/>
    </source>
</evidence>
<protein>
    <submittedName>
        <fullName evidence="4">2-amino-4-deoxychorismate dehydrogenase</fullName>
        <ecNumber evidence="4">1.3.99.24</ecNumber>
    </submittedName>
</protein>
<dbReference type="STRING" id="1936003.STSP2_02742"/>
<dbReference type="AlphaFoldDB" id="A0A1U9NPL4"/>
<evidence type="ECO:0000313" key="5">
    <source>
        <dbReference type="Proteomes" id="UP000189674"/>
    </source>
</evidence>
<accession>A0A1U9NPL4</accession>
<dbReference type="InterPro" id="IPR005025">
    <property type="entry name" value="FMN_Rdtase-like_dom"/>
</dbReference>
<dbReference type="Proteomes" id="UP000189674">
    <property type="component" value="Chromosome"/>
</dbReference>
<evidence type="ECO:0000256" key="1">
    <source>
        <dbReference type="ARBA" id="ARBA00022630"/>
    </source>
</evidence>
<organism evidence="4 5">
    <name type="scientific">Anaerohalosphaera lusitana</name>
    <dbReference type="NCBI Taxonomy" id="1936003"/>
    <lineage>
        <taxon>Bacteria</taxon>
        <taxon>Pseudomonadati</taxon>
        <taxon>Planctomycetota</taxon>
        <taxon>Phycisphaerae</taxon>
        <taxon>Sedimentisphaerales</taxon>
        <taxon>Anaerohalosphaeraceae</taxon>
        <taxon>Anaerohalosphaera</taxon>
    </lineage>
</organism>
<dbReference type="Gene3D" id="3.40.50.360">
    <property type="match status" value="1"/>
</dbReference>
<name>A0A1U9NPL4_9BACT</name>
<reference evidence="5" key="1">
    <citation type="submission" date="2017-02" db="EMBL/GenBank/DDBJ databases">
        <title>Comparative genomics and description of representatives of a novel lineage of planctomycetes thriving in anoxic sediments.</title>
        <authorList>
            <person name="Spring S."/>
            <person name="Bunk B."/>
            <person name="Sproer C."/>
        </authorList>
    </citation>
    <scope>NUCLEOTIDE SEQUENCE [LARGE SCALE GENOMIC DNA]</scope>
    <source>
        <strain evidence="5">ST-NAGAB-D1</strain>
    </source>
</reference>
<keyword evidence="4" id="KW-0560">Oxidoreductase</keyword>
<sequence length="191" mass="20666">MKVLGINGSPRKGGNTEIMMRKVFEPLEKAGIDTELVQIGGKPMRGCTACGKCREMQNGTCVITNDALNDILAKMREADGIVLGSPTYFADVTAEMKALIDRAGYVSKNNGGQLQRKVGVAVAAVRRGGSIHAFDSMNHFFQISGMFIVGSTYWNMCYGREVGEVENDEEGIANMADIGESMAFLLEKLAK</sequence>
<keyword evidence="5" id="KW-1185">Reference proteome</keyword>
<dbReference type="SUPFAM" id="SSF52218">
    <property type="entry name" value="Flavoproteins"/>
    <property type="match status" value="1"/>
</dbReference>
<keyword evidence="2" id="KW-0288">FMN</keyword>
<feature type="domain" description="NADPH-dependent FMN reductase-like" evidence="3">
    <location>
        <begin position="1"/>
        <end position="157"/>
    </location>
</feature>
<dbReference type="EMBL" id="CP019791">
    <property type="protein sequence ID" value="AQT69550.1"/>
    <property type="molecule type" value="Genomic_DNA"/>
</dbReference>
<dbReference type="GO" id="GO:0016491">
    <property type="term" value="F:oxidoreductase activity"/>
    <property type="evidence" value="ECO:0007669"/>
    <property type="project" value="UniProtKB-KW"/>
</dbReference>
<dbReference type="PANTHER" id="PTHR43278:SF4">
    <property type="entry name" value="NAD(P)H-DEPENDENT FMN-CONTAINING OXIDOREDUCTASE YWQN-RELATED"/>
    <property type="match status" value="1"/>
</dbReference>
<dbReference type="InterPro" id="IPR029039">
    <property type="entry name" value="Flavoprotein-like_sf"/>
</dbReference>
<dbReference type="Pfam" id="PF03358">
    <property type="entry name" value="FMN_red"/>
    <property type="match status" value="1"/>
</dbReference>
<dbReference type="PANTHER" id="PTHR43278">
    <property type="entry name" value="NAD(P)H-DEPENDENT FMN-CONTAINING OXIDOREDUCTASE YWQN-RELATED"/>
    <property type="match status" value="1"/>
</dbReference>
<dbReference type="EC" id="1.3.99.24" evidence="4"/>
<keyword evidence="1" id="KW-0285">Flavoprotein</keyword>
<proteinExistence type="predicted"/>